<comment type="caution">
    <text evidence="3">The sequence shown here is derived from an EMBL/GenBank/DDBJ whole genome shotgun (WGS) entry which is preliminary data.</text>
</comment>
<keyword evidence="2" id="KW-0472">Membrane</keyword>
<keyword evidence="2" id="KW-1133">Transmembrane helix</keyword>
<dbReference type="RefSeq" id="WP_191728643.1">
    <property type="nucleotide sequence ID" value="NZ_JACSQJ010000002.1"/>
</dbReference>
<protein>
    <recommendedName>
        <fullName evidence="5">Transmembrane protein</fullName>
    </recommendedName>
</protein>
<evidence type="ECO:0008006" key="5">
    <source>
        <dbReference type="Google" id="ProtNLM"/>
    </source>
</evidence>
<keyword evidence="4" id="KW-1185">Reference proteome</keyword>
<proteinExistence type="predicted"/>
<organism evidence="3 4">
    <name type="scientific">Luteimonas colneyensis</name>
    <dbReference type="NCBI Taxonomy" id="2762230"/>
    <lineage>
        <taxon>Bacteria</taxon>
        <taxon>Pseudomonadati</taxon>
        <taxon>Pseudomonadota</taxon>
        <taxon>Gammaproteobacteria</taxon>
        <taxon>Lysobacterales</taxon>
        <taxon>Lysobacteraceae</taxon>
        <taxon>Luteimonas</taxon>
    </lineage>
</organism>
<evidence type="ECO:0000313" key="3">
    <source>
        <dbReference type="EMBL" id="MBD7987389.1"/>
    </source>
</evidence>
<evidence type="ECO:0000256" key="1">
    <source>
        <dbReference type="SAM" id="MobiDB-lite"/>
    </source>
</evidence>
<dbReference type="EMBL" id="JACSQJ010000002">
    <property type="protein sequence ID" value="MBD7987389.1"/>
    <property type="molecule type" value="Genomic_DNA"/>
</dbReference>
<sequence length="148" mass="15741">MRKRTLIRDVRNAIPDRALDLASRLGDGFRNGADGAGRWFHDAPGSAGHWLQGAQAGAGKWLQAGMAVGAARTGARAVGTVARRHPVALAAAAVGVGVALYAVSRHRRKLAERDAIEGRSSRIREALDRPEPDPHATDIGERPTRGED</sequence>
<evidence type="ECO:0000313" key="4">
    <source>
        <dbReference type="Proteomes" id="UP000647183"/>
    </source>
</evidence>
<name>A0ABR8UID3_9GAMM</name>
<reference evidence="3 4" key="1">
    <citation type="submission" date="2020-08" db="EMBL/GenBank/DDBJ databases">
        <title>A Genomic Blueprint of the Chicken Gut Microbiome.</title>
        <authorList>
            <person name="Gilroy R."/>
            <person name="Ravi A."/>
            <person name="Getino M."/>
            <person name="Pursley I."/>
            <person name="Horton D.L."/>
            <person name="Alikhan N.-F."/>
            <person name="Baker D."/>
            <person name="Gharbi K."/>
            <person name="Hall N."/>
            <person name="Watson M."/>
            <person name="Adriaenssens E.M."/>
            <person name="Foster-Nyarko E."/>
            <person name="Jarju S."/>
            <person name="Secka A."/>
            <person name="Antonio M."/>
            <person name="Oren A."/>
            <person name="Chaudhuri R."/>
            <person name="La Ragione R.M."/>
            <person name="Hildebrand F."/>
            <person name="Pallen M.J."/>
        </authorList>
    </citation>
    <scope>NUCLEOTIDE SEQUENCE [LARGE SCALE GENOMIC DNA]</scope>
    <source>
        <strain evidence="3 4">Sa2BVA3</strain>
    </source>
</reference>
<dbReference type="Proteomes" id="UP000647183">
    <property type="component" value="Unassembled WGS sequence"/>
</dbReference>
<evidence type="ECO:0000256" key="2">
    <source>
        <dbReference type="SAM" id="Phobius"/>
    </source>
</evidence>
<keyword evidence="2" id="KW-0812">Transmembrane</keyword>
<accession>A0ABR8UID3</accession>
<feature type="region of interest" description="Disordered" evidence="1">
    <location>
        <begin position="113"/>
        <end position="148"/>
    </location>
</feature>
<gene>
    <name evidence="3" type="ORF">H9645_05045</name>
</gene>
<feature type="transmembrane region" description="Helical" evidence="2">
    <location>
        <begin position="86"/>
        <end position="103"/>
    </location>
</feature>